<name>A0AAV7QA34_PLEWA</name>
<reference evidence="2" key="1">
    <citation type="journal article" date="2022" name="bioRxiv">
        <title>Sequencing and chromosome-scale assembly of the giantPleurodeles waltlgenome.</title>
        <authorList>
            <person name="Brown T."/>
            <person name="Elewa A."/>
            <person name="Iarovenko S."/>
            <person name="Subramanian E."/>
            <person name="Araus A.J."/>
            <person name="Petzold A."/>
            <person name="Susuki M."/>
            <person name="Suzuki K.-i.T."/>
            <person name="Hayashi T."/>
            <person name="Toyoda A."/>
            <person name="Oliveira C."/>
            <person name="Osipova E."/>
            <person name="Leigh N.D."/>
            <person name="Simon A."/>
            <person name="Yun M.H."/>
        </authorList>
    </citation>
    <scope>NUCLEOTIDE SEQUENCE</scope>
    <source>
        <strain evidence="2">20211129_DDA</strain>
        <tissue evidence="2">Liver</tissue>
    </source>
</reference>
<evidence type="ECO:0000313" key="2">
    <source>
        <dbReference type="EMBL" id="KAJ1136099.1"/>
    </source>
</evidence>
<proteinExistence type="predicted"/>
<feature type="compositionally biased region" description="Basic and acidic residues" evidence="1">
    <location>
        <begin position="105"/>
        <end position="117"/>
    </location>
</feature>
<gene>
    <name evidence="2" type="ORF">NDU88_002517</name>
</gene>
<dbReference type="AlphaFoldDB" id="A0AAV7QA34"/>
<feature type="compositionally biased region" description="Basic and acidic residues" evidence="1">
    <location>
        <begin position="37"/>
        <end position="73"/>
    </location>
</feature>
<evidence type="ECO:0000256" key="1">
    <source>
        <dbReference type="SAM" id="MobiDB-lite"/>
    </source>
</evidence>
<feature type="region of interest" description="Disordered" evidence="1">
    <location>
        <begin position="23"/>
        <end position="117"/>
    </location>
</feature>
<organism evidence="2 3">
    <name type="scientific">Pleurodeles waltl</name>
    <name type="common">Iberian ribbed newt</name>
    <dbReference type="NCBI Taxonomy" id="8319"/>
    <lineage>
        <taxon>Eukaryota</taxon>
        <taxon>Metazoa</taxon>
        <taxon>Chordata</taxon>
        <taxon>Craniata</taxon>
        <taxon>Vertebrata</taxon>
        <taxon>Euteleostomi</taxon>
        <taxon>Amphibia</taxon>
        <taxon>Batrachia</taxon>
        <taxon>Caudata</taxon>
        <taxon>Salamandroidea</taxon>
        <taxon>Salamandridae</taxon>
        <taxon>Pleurodelinae</taxon>
        <taxon>Pleurodeles</taxon>
    </lineage>
</organism>
<protein>
    <submittedName>
        <fullName evidence="2">Uncharacterized protein</fullName>
    </submittedName>
</protein>
<accession>A0AAV7QA34</accession>
<dbReference type="EMBL" id="JANPWB010000010">
    <property type="protein sequence ID" value="KAJ1136099.1"/>
    <property type="molecule type" value="Genomic_DNA"/>
</dbReference>
<dbReference type="Proteomes" id="UP001066276">
    <property type="component" value="Chromosome 6"/>
</dbReference>
<evidence type="ECO:0000313" key="3">
    <source>
        <dbReference type="Proteomes" id="UP001066276"/>
    </source>
</evidence>
<sequence>MGRTGPTRTISRLVLTLPGLTRICLQGSTNPGGSRLSPREPGRSKDQVAELERRTAEDRSGVGGKDTEAESRRLVRTKGSRRPLGLSAPLDCGAGAENRITVVPTRDEERRPREAEP</sequence>
<comment type="caution">
    <text evidence="2">The sequence shown here is derived from an EMBL/GenBank/DDBJ whole genome shotgun (WGS) entry which is preliminary data.</text>
</comment>
<keyword evidence="3" id="KW-1185">Reference proteome</keyword>